<proteinExistence type="predicted"/>
<evidence type="ECO:0000313" key="2">
    <source>
        <dbReference type="EMBL" id="GBN25575.1"/>
    </source>
</evidence>
<comment type="caution">
    <text evidence="2">The sequence shown here is derived from an EMBL/GenBank/DDBJ whole genome shotgun (WGS) entry which is preliminary data.</text>
</comment>
<organism evidence="2 3">
    <name type="scientific">Araneus ventricosus</name>
    <name type="common">Orbweaver spider</name>
    <name type="synonym">Epeira ventricosa</name>
    <dbReference type="NCBI Taxonomy" id="182803"/>
    <lineage>
        <taxon>Eukaryota</taxon>
        <taxon>Metazoa</taxon>
        <taxon>Ecdysozoa</taxon>
        <taxon>Arthropoda</taxon>
        <taxon>Chelicerata</taxon>
        <taxon>Arachnida</taxon>
        <taxon>Araneae</taxon>
        <taxon>Araneomorphae</taxon>
        <taxon>Entelegynae</taxon>
        <taxon>Araneoidea</taxon>
        <taxon>Araneidae</taxon>
        <taxon>Araneus</taxon>
    </lineage>
</organism>
<feature type="region of interest" description="Disordered" evidence="1">
    <location>
        <begin position="78"/>
        <end position="97"/>
    </location>
</feature>
<accession>A0A4Y2MEM3</accession>
<dbReference type="EMBL" id="BGPR01122943">
    <property type="protein sequence ID" value="GBN25575.1"/>
    <property type="molecule type" value="Genomic_DNA"/>
</dbReference>
<dbReference type="AlphaFoldDB" id="A0A4Y2MEM3"/>
<reference evidence="2 3" key="1">
    <citation type="journal article" date="2019" name="Sci. Rep.">
        <title>Orb-weaving spider Araneus ventricosus genome elucidates the spidroin gene catalogue.</title>
        <authorList>
            <person name="Kono N."/>
            <person name="Nakamura H."/>
            <person name="Ohtoshi R."/>
            <person name="Moran D.A.P."/>
            <person name="Shinohara A."/>
            <person name="Yoshida Y."/>
            <person name="Fujiwara M."/>
            <person name="Mori M."/>
            <person name="Tomita M."/>
            <person name="Arakawa K."/>
        </authorList>
    </citation>
    <scope>NUCLEOTIDE SEQUENCE [LARGE SCALE GENOMIC DNA]</scope>
</reference>
<dbReference type="Proteomes" id="UP000499080">
    <property type="component" value="Unassembled WGS sequence"/>
</dbReference>
<feature type="non-terminal residue" evidence="2">
    <location>
        <position position="1"/>
    </location>
</feature>
<sequence length="163" mass="18719">ELSTKVPEEIKNDLDKNPVNELLLDLIKEEKKQTGNGINLEISAAKALSSNNKFKENAEGGLLMKFLNEGEHLEKNYERHEYSSVSNSSGRHDKERDYSSIEMLPKFQYKINHDYTEETPAIEHFSPEKRPSTDSSQLLLLKLLNQERSEEISIENLGSDIKR</sequence>
<gene>
    <name evidence="2" type="ORF">AVEN_270450_1</name>
</gene>
<keyword evidence="3" id="KW-1185">Reference proteome</keyword>
<protein>
    <submittedName>
        <fullName evidence="2">Uncharacterized protein</fullName>
    </submittedName>
</protein>
<name>A0A4Y2MEM3_ARAVE</name>
<evidence type="ECO:0000256" key="1">
    <source>
        <dbReference type="SAM" id="MobiDB-lite"/>
    </source>
</evidence>
<evidence type="ECO:0000313" key="3">
    <source>
        <dbReference type="Proteomes" id="UP000499080"/>
    </source>
</evidence>